<feature type="domain" description="Calcium-activated chloride channel N-terminal" evidence="11">
    <location>
        <begin position="14"/>
        <end position="84"/>
    </location>
</feature>
<feature type="transmembrane region" description="Helical" evidence="10">
    <location>
        <begin position="468"/>
        <end position="499"/>
    </location>
</feature>
<dbReference type="AlphaFoldDB" id="A0ABD3UG91"/>
<keyword evidence="13" id="KW-1185">Reference proteome</keyword>
<sequence>MKGRALKENNSIPCDFASMSIYPPNECIFCPDTNQNAKAMDPFERESVGKSLRYTALAPNEQNIRCDYRSAWEIMRNHVDFKEKIKDPRNTETQPIFDVLVRISSIASYTHVYVESFPKRRTAYGSFFVGCQDKDVFLYMSILTTPGDYIYTKVTTPSGYTIINRNGYHMLGFTNWGVMERTEKGVYHYVVEVDDIADIKVHVLYFTYKNEPKRVTAYSWLPHTIVDYQKETDLKVFVFVKRGMFPVVHANVVAVLRRPDTTAITFDLNDNGIDDGLCLLDPSNSDKSILPPGHKITKSLASYYLNFHPSSSMFMACQRVPVYVDIKKKETFTMDSPPSFEVELLYRIYCIEKKIEDMSDTMDNLELDIINGDEPITKVKSDEELKTKSDRGTWSKHVEFILSLVGYTVGIGSVWRFPTTCMRNGGGAFLIPYLFFLVLCGGPLYYMEICLGQFTGKSAVGAFELCKIFRGLGIVMVAISFVVLLYDGILMAWILYFIYQSFSSPIAWSTCGNWWNTPLCTQFGYIPNGPSNGTGFATNISEFPTSTLQTTPDSQSTSVIIRNDVYSSAANEFWLNNVLRRSSSLEDFGSIQTHLALSLLASWVLICICMIKGVYSIGKVVYVTAIVPYLLLTVILIRALTLDGAIDGIELYLKPKFSTLLEFQVWLDAAIQVFYSLGPCWGGVITMASYNKFHQRNISATIIVVFMAGFTSLYGGLVVFAMIGFMAKEANLPLLTVAGAPGPGLVFVVYPEAVSRMPLPQLWGVLFFFMLITVFLDSMFGMAETVVGALIDSFPNVLLRWKMYVVIGVNVVFFVFGLPFTTNGGIYLFQLFDWYSSSIGLLFGSAVEVIVLGWIYGFNRLSNDIKLMTGKDSSIFLRTMICILTPIAVTVCFILRMTSYGEPDYGDGYKYKPYAIAIGNLLAFFPIIPLIISMIRQCSSTSGSCTMRLKSLFSPTQRWGPNHMKTRKEYIIICDQKPSFFKRVKSNLIGTQGTPLI</sequence>
<dbReference type="PRINTS" id="PR00176">
    <property type="entry name" value="NANEUSMPORT"/>
</dbReference>
<dbReference type="PANTHER" id="PTHR11616:SF321">
    <property type="entry name" value="SODIUM-DEPENDENT NUTRIENT AMINO ACID TRANSPORTER 1-RELATED"/>
    <property type="match status" value="1"/>
</dbReference>
<keyword evidence="5 10" id="KW-1133">Transmembrane helix</keyword>
<feature type="transmembrane region" description="Helical" evidence="10">
    <location>
        <begin position="915"/>
        <end position="935"/>
    </location>
</feature>
<feature type="transmembrane region" description="Helical" evidence="10">
    <location>
        <begin position="398"/>
        <end position="417"/>
    </location>
</feature>
<feature type="transmembrane region" description="Helical" evidence="10">
    <location>
        <begin position="702"/>
        <end position="726"/>
    </location>
</feature>
<feature type="disulfide bond" evidence="9">
    <location>
        <begin position="511"/>
        <end position="520"/>
    </location>
</feature>
<gene>
    <name evidence="12" type="ORF">ACJMK2_018187</name>
</gene>
<evidence type="ECO:0000259" key="11">
    <source>
        <dbReference type="Pfam" id="PF08434"/>
    </source>
</evidence>
<evidence type="ECO:0000313" key="13">
    <source>
        <dbReference type="Proteomes" id="UP001634394"/>
    </source>
</evidence>
<feature type="transmembrane region" description="Helical" evidence="10">
    <location>
        <begin position="762"/>
        <end position="783"/>
    </location>
</feature>
<feature type="binding site" evidence="8">
    <location>
        <position position="409"/>
    </location>
    <ligand>
        <name>Na(+)</name>
        <dbReference type="ChEBI" id="CHEBI:29101"/>
        <label>1</label>
    </ligand>
</feature>
<evidence type="ECO:0000256" key="10">
    <source>
        <dbReference type="SAM" id="Phobius"/>
    </source>
</evidence>
<accession>A0ABD3UG91</accession>
<dbReference type="InterPro" id="IPR013642">
    <property type="entry name" value="CLCA_N"/>
</dbReference>
<keyword evidence="4 10" id="KW-0812">Transmembrane</keyword>
<comment type="similarity">
    <text evidence="2">Belongs to the sodium:neurotransmitter symporter (SNF) (TC 2.A.22) family.</text>
</comment>
<evidence type="ECO:0000313" key="12">
    <source>
        <dbReference type="EMBL" id="KAL3847267.1"/>
    </source>
</evidence>
<evidence type="ECO:0000256" key="5">
    <source>
        <dbReference type="ARBA" id="ARBA00022989"/>
    </source>
</evidence>
<evidence type="ECO:0000256" key="6">
    <source>
        <dbReference type="ARBA" id="ARBA00023136"/>
    </source>
</evidence>
<reference evidence="12 13" key="1">
    <citation type="submission" date="2024-11" db="EMBL/GenBank/DDBJ databases">
        <title>Chromosome-level genome assembly of the freshwater bivalve Anodonta woodiana.</title>
        <authorList>
            <person name="Chen X."/>
        </authorList>
    </citation>
    <scope>NUCLEOTIDE SEQUENCE [LARGE SCALE GENOMIC DNA]</scope>
    <source>
        <strain evidence="12">MN2024</strain>
        <tissue evidence="12">Gills</tissue>
    </source>
</reference>
<name>A0ABD3UG91_SINWO</name>
<dbReference type="Proteomes" id="UP001634394">
    <property type="component" value="Unassembled WGS sequence"/>
</dbReference>
<feature type="transmembrane region" description="Helical" evidence="10">
    <location>
        <begin position="620"/>
        <end position="641"/>
    </location>
</feature>
<dbReference type="Pfam" id="PF08434">
    <property type="entry name" value="CLCA"/>
    <property type="match status" value="1"/>
</dbReference>
<comment type="subcellular location">
    <subcellularLocation>
        <location evidence="1">Membrane</location>
        <topology evidence="1">Multi-pass membrane protein</topology>
    </subcellularLocation>
</comment>
<keyword evidence="8" id="KW-0479">Metal-binding</keyword>
<feature type="binding site" evidence="8">
    <location>
        <position position="778"/>
    </location>
    <ligand>
        <name>Na(+)</name>
        <dbReference type="ChEBI" id="CHEBI:29101"/>
        <label>1</label>
    </ligand>
</feature>
<dbReference type="InterPro" id="IPR037272">
    <property type="entry name" value="SNS_sf"/>
</dbReference>
<keyword evidence="6 10" id="KW-0472">Membrane</keyword>
<dbReference type="PANTHER" id="PTHR11616">
    <property type="entry name" value="SODIUM/CHLORIDE DEPENDENT TRANSPORTER"/>
    <property type="match status" value="1"/>
</dbReference>
<feature type="transmembrane region" description="Helical" evidence="10">
    <location>
        <begin position="669"/>
        <end position="690"/>
    </location>
</feature>
<evidence type="ECO:0000256" key="1">
    <source>
        <dbReference type="ARBA" id="ARBA00004141"/>
    </source>
</evidence>
<keyword evidence="9" id="KW-1015">Disulfide bond</keyword>
<organism evidence="12 13">
    <name type="scientific">Sinanodonta woodiana</name>
    <name type="common">Chinese pond mussel</name>
    <name type="synonym">Anodonta woodiana</name>
    <dbReference type="NCBI Taxonomy" id="1069815"/>
    <lineage>
        <taxon>Eukaryota</taxon>
        <taxon>Metazoa</taxon>
        <taxon>Spiralia</taxon>
        <taxon>Lophotrochozoa</taxon>
        <taxon>Mollusca</taxon>
        <taxon>Bivalvia</taxon>
        <taxon>Autobranchia</taxon>
        <taxon>Heteroconchia</taxon>
        <taxon>Palaeoheterodonta</taxon>
        <taxon>Unionida</taxon>
        <taxon>Unionoidea</taxon>
        <taxon>Unionidae</taxon>
        <taxon>Unioninae</taxon>
        <taxon>Sinanodonta</taxon>
    </lineage>
</organism>
<feature type="transmembrane region" description="Helical" evidence="10">
    <location>
        <begin position="803"/>
        <end position="822"/>
    </location>
</feature>
<feature type="binding site" evidence="8">
    <location>
        <position position="676"/>
    </location>
    <ligand>
        <name>Na(+)</name>
        <dbReference type="ChEBI" id="CHEBI:29101"/>
        <label>1</label>
    </ligand>
</feature>
<dbReference type="EMBL" id="JBJQND010000016">
    <property type="protein sequence ID" value="KAL3847267.1"/>
    <property type="molecule type" value="Genomic_DNA"/>
</dbReference>
<comment type="caution">
    <text evidence="12">The sequence shown here is derived from an EMBL/GenBank/DDBJ whole genome shotgun (WGS) entry which is preliminary data.</text>
</comment>
<feature type="binding site" evidence="8">
    <location>
        <position position="406"/>
    </location>
    <ligand>
        <name>Na(+)</name>
        <dbReference type="ChEBI" id="CHEBI:29101"/>
        <label>1</label>
    </ligand>
</feature>
<dbReference type="Pfam" id="PF00209">
    <property type="entry name" value="SNF"/>
    <property type="match status" value="1"/>
</dbReference>
<keyword evidence="8" id="KW-0915">Sodium</keyword>
<protein>
    <recommendedName>
        <fullName evidence="11">Calcium-activated chloride channel N-terminal domain-containing protein</fullName>
    </recommendedName>
</protein>
<evidence type="ECO:0000256" key="7">
    <source>
        <dbReference type="ARBA" id="ARBA00023180"/>
    </source>
</evidence>
<keyword evidence="7" id="KW-0325">Glycoprotein</keyword>
<dbReference type="InterPro" id="IPR000175">
    <property type="entry name" value="Na/ntran_symport"/>
</dbReference>
<evidence type="ECO:0000256" key="9">
    <source>
        <dbReference type="PIRSR" id="PIRSR600175-2"/>
    </source>
</evidence>
<proteinExistence type="inferred from homology"/>
<keyword evidence="3" id="KW-0813">Transport</keyword>
<evidence type="ECO:0000256" key="8">
    <source>
        <dbReference type="PIRSR" id="PIRSR600175-1"/>
    </source>
</evidence>
<dbReference type="GO" id="GO:0016020">
    <property type="term" value="C:membrane"/>
    <property type="evidence" value="ECO:0007669"/>
    <property type="project" value="UniProtKB-SubCell"/>
</dbReference>
<dbReference type="PROSITE" id="PS50267">
    <property type="entry name" value="NA_NEUROTRAN_SYMP_3"/>
    <property type="match status" value="1"/>
</dbReference>
<dbReference type="SUPFAM" id="SSF161070">
    <property type="entry name" value="SNF-like"/>
    <property type="match status" value="1"/>
</dbReference>
<evidence type="ECO:0000256" key="3">
    <source>
        <dbReference type="ARBA" id="ARBA00022448"/>
    </source>
</evidence>
<feature type="binding site" evidence="8">
    <location>
        <position position="777"/>
    </location>
    <ligand>
        <name>Na(+)</name>
        <dbReference type="ChEBI" id="CHEBI:29101"/>
        <label>1</label>
    </ligand>
</feature>
<feature type="transmembrane region" description="Helical" evidence="10">
    <location>
        <begin position="834"/>
        <end position="855"/>
    </location>
</feature>
<feature type="transmembrane region" description="Helical" evidence="10">
    <location>
        <begin position="875"/>
        <end position="895"/>
    </location>
</feature>
<evidence type="ECO:0000256" key="4">
    <source>
        <dbReference type="ARBA" id="ARBA00022692"/>
    </source>
</evidence>
<feature type="transmembrane region" description="Helical" evidence="10">
    <location>
        <begin position="591"/>
        <end position="611"/>
    </location>
</feature>
<feature type="transmembrane region" description="Helical" evidence="10">
    <location>
        <begin position="429"/>
        <end position="447"/>
    </location>
</feature>
<evidence type="ECO:0000256" key="2">
    <source>
        <dbReference type="ARBA" id="ARBA00006459"/>
    </source>
</evidence>